<sequence>MQGRGKREIPEKIGRPAASWKLSSLATTPPRPHAAVRCPWRARLRSGGGPTQLVCRKRPLLPGGGTRLAMSPTKRTVLSILARARAAQAKELPDYHPVANGGGGNWRSPRKPADQRRRPVRFPQQNVWERPLRESKPASPLREANRLTTEPPRPTGYKKAMRDTDPILVAAGPMEPARLRPIREPGSIPGWGLNPNFWLWVSCRTMPLVGGFLRDIPFPPAISFWRCSILTTITLIGSQDLAVNSRQKFFHSHSLTL</sequence>
<organism evidence="2 3">
    <name type="scientific">Dryococelus australis</name>
    <dbReference type="NCBI Taxonomy" id="614101"/>
    <lineage>
        <taxon>Eukaryota</taxon>
        <taxon>Metazoa</taxon>
        <taxon>Ecdysozoa</taxon>
        <taxon>Arthropoda</taxon>
        <taxon>Hexapoda</taxon>
        <taxon>Insecta</taxon>
        <taxon>Pterygota</taxon>
        <taxon>Neoptera</taxon>
        <taxon>Polyneoptera</taxon>
        <taxon>Phasmatodea</taxon>
        <taxon>Verophasmatodea</taxon>
        <taxon>Anareolatae</taxon>
        <taxon>Phasmatidae</taxon>
        <taxon>Eurycanthinae</taxon>
        <taxon>Dryococelus</taxon>
    </lineage>
</organism>
<reference evidence="2 3" key="1">
    <citation type="submission" date="2023-02" db="EMBL/GenBank/DDBJ databases">
        <title>LHISI_Scaffold_Assembly.</title>
        <authorList>
            <person name="Stuart O.P."/>
            <person name="Cleave R."/>
            <person name="Magrath M.J.L."/>
            <person name="Mikheyev A.S."/>
        </authorList>
    </citation>
    <scope>NUCLEOTIDE SEQUENCE [LARGE SCALE GENOMIC DNA]</scope>
    <source>
        <strain evidence="2">Daus_M_001</strain>
        <tissue evidence="2">Leg muscle</tissue>
    </source>
</reference>
<accession>A0ABQ9G9X2</accession>
<feature type="region of interest" description="Disordered" evidence="1">
    <location>
        <begin position="94"/>
        <end position="160"/>
    </location>
</feature>
<evidence type="ECO:0000256" key="1">
    <source>
        <dbReference type="SAM" id="MobiDB-lite"/>
    </source>
</evidence>
<feature type="region of interest" description="Disordered" evidence="1">
    <location>
        <begin position="1"/>
        <end position="34"/>
    </location>
</feature>
<proteinExistence type="predicted"/>
<feature type="compositionally biased region" description="Basic and acidic residues" evidence="1">
    <location>
        <begin position="1"/>
        <end position="14"/>
    </location>
</feature>
<dbReference type="EMBL" id="JARBHB010000014">
    <property type="protein sequence ID" value="KAJ8869227.1"/>
    <property type="molecule type" value="Genomic_DNA"/>
</dbReference>
<comment type="caution">
    <text evidence="2">The sequence shown here is derived from an EMBL/GenBank/DDBJ whole genome shotgun (WGS) entry which is preliminary data.</text>
</comment>
<gene>
    <name evidence="2" type="ORF">PR048_030799</name>
</gene>
<evidence type="ECO:0000313" key="2">
    <source>
        <dbReference type="EMBL" id="KAJ8869227.1"/>
    </source>
</evidence>
<protein>
    <submittedName>
        <fullName evidence="2">Uncharacterized protein</fullName>
    </submittedName>
</protein>
<keyword evidence="3" id="KW-1185">Reference proteome</keyword>
<name>A0ABQ9G9X2_9NEOP</name>
<evidence type="ECO:0000313" key="3">
    <source>
        <dbReference type="Proteomes" id="UP001159363"/>
    </source>
</evidence>
<dbReference type="Proteomes" id="UP001159363">
    <property type="component" value="Chromosome 13"/>
</dbReference>